<dbReference type="AlphaFoldDB" id="A0A8X7SWZ8"/>
<protein>
    <submittedName>
        <fullName evidence="2">Uncharacterized protein</fullName>
    </submittedName>
</protein>
<organism evidence="2 3">
    <name type="scientific">Tilletia controversa</name>
    <name type="common">dwarf bunt fungus</name>
    <dbReference type="NCBI Taxonomy" id="13291"/>
    <lineage>
        <taxon>Eukaryota</taxon>
        <taxon>Fungi</taxon>
        <taxon>Dikarya</taxon>
        <taxon>Basidiomycota</taxon>
        <taxon>Ustilaginomycotina</taxon>
        <taxon>Exobasidiomycetes</taxon>
        <taxon>Tilletiales</taxon>
        <taxon>Tilletiaceae</taxon>
        <taxon>Tilletia</taxon>
    </lineage>
</organism>
<gene>
    <name evidence="2" type="ORF">A4X06_0g4082</name>
</gene>
<accession>A0A8X7SWZ8</accession>
<sequence length="88" mass="9011">MAPRAAKEKASAGLLAQSANPFAALEVEQSGPPPENTATAATDAPTQLRTTAATSAKQATELASTMLLSMQRRSNPVPGGKFKAMNKG</sequence>
<reference evidence="2" key="2">
    <citation type="journal article" date="2019" name="IMA Fungus">
        <title>Genome sequencing and comparison of five Tilletia species to identify candidate genes for the detection of regulated species infecting wheat.</title>
        <authorList>
            <person name="Nguyen H.D.T."/>
            <person name="Sultana T."/>
            <person name="Kesanakurti P."/>
            <person name="Hambleton S."/>
        </authorList>
    </citation>
    <scope>NUCLEOTIDE SEQUENCE</scope>
    <source>
        <strain evidence="2">DAOMC 236426</strain>
    </source>
</reference>
<evidence type="ECO:0000313" key="3">
    <source>
        <dbReference type="Proteomes" id="UP000077684"/>
    </source>
</evidence>
<reference evidence="2" key="1">
    <citation type="submission" date="2016-04" db="EMBL/GenBank/DDBJ databases">
        <authorList>
            <person name="Nguyen H.D."/>
            <person name="Samba Siva P."/>
            <person name="Cullis J."/>
            <person name="Levesque C.A."/>
            <person name="Hambleton S."/>
        </authorList>
    </citation>
    <scope>NUCLEOTIDE SEQUENCE</scope>
    <source>
        <strain evidence="2">DAOMC 236426</strain>
    </source>
</reference>
<evidence type="ECO:0000313" key="2">
    <source>
        <dbReference type="EMBL" id="KAE8247928.1"/>
    </source>
</evidence>
<name>A0A8X7SWZ8_9BASI</name>
<feature type="region of interest" description="Disordered" evidence="1">
    <location>
        <begin position="67"/>
        <end position="88"/>
    </location>
</feature>
<dbReference type="Proteomes" id="UP000077684">
    <property type="component" value="Unassembled WGS sequence"/>
</dbReference>
<comment type="caution">
    <text evidence="2">The sequence shown here is derived from an EMBL/GenBank/DDBJ whole genome shotgun (WGS) entry which is preliminary data.</text>
</comment>
<evidence type="ECO:0000256" key="1">
    <source>
        <dbReference type="SAM" id="MobiDB-lite"/>
    </source>
</evidence>
<proteinExistence type="predicted"/>
<dbReference type="EMBL" id="LWDE02000410">
    <property type="protein sequence ID" value="KAE8247928.1"/>
    <property type="molecule type" value="Genomic_DNA"/>
</dbReference>
<keyword evidence="3" id="KW-1185">Reference proteome</keyword>